<keyword evidence="1" id="KW-0472">Membrane</keyword>
<gene>
    <name evidence="2" type="ORF">COEU31_25700</name>
</gene>
<evidence type="ECO:0000313" key="2">
    <source>
        <dbReference type="EMBL" id="GFO95524.1"/>
    </source>
</evidence>
<sequence length="267" mass="31384">MNYIRIYLRFVIIYMKGKLEYHFSLLLELIANTILIGIYFAGFNVIFYNFNNIVGWNKYEVLFMFTTSWLSYSFSCFFFWSPMRDIGELVRSGKFDLYLTRPINPFIYLVLQQFQYTFLPRLFFSIYFWIYSLQRLSIQWTVTDVIYYSLNLLSGFVIFSAITVITGTISFWTVKSEEIVSLLTDNNYGLKNFCDYPIQIYSKGMQVLLTFVVPYALTGYYPVANLLGKNLPHLWIAHISPIIALVMAIIAYNFWHFGVKHYGSTGA</sequence>
<feature type="transmembrane region" description="Helical" evidence="1">
    <location>
        <begin position="207"/>
        <end position="223"/>
    </location>
</feature>
<organism evidence="2 3">
    <name type="scientific">Coprococcus eutactus</name>
    <dbReference type="NCBI Taxonomy" id="33043"/>
    <lineage>
        <taxon>Bacteria</taxon>
        <taxon>Bacillati</taxon>
        <taxon>Bacillota</taxon>
        <taxon>Clostridia</taxon>
        <taxon>Lachnospirales</taxon>
        <taxon>Lachnospiraceae</taxon>
        <taxon>Coprococcus</taxon>
    </lineage>
</organism>
<dbReference type="InterPro" id="IPR010390">
    <property type="entry name" value="ABC-2_transporter-like"/>
</dbReference>
<dbReference type="EMBL" id="BLYL01000020">
    <property type="protein sequence ID" value="GFO95524.1"/>
    <property type="molecule type" value="Genomic_DNA"/>
</dbReference>
<feature type="transmembrane region" description="Helical" evidence="1">
    <location>
        <begin position="150"/>
        <end position="174"/>
    </location>
</feature>
<dbReference type="PANTHER" id="PTHR36833">
    <property type="entry name" value="SLR0610 PROTEIN-RELATED"/>
    <property type="match status" value="1"/>
</dbReference>
<evidence type="ECO:0000313" key="3">
    <source>
        <dbReference type="Proteomes" id="UP000660047"/>
    </source>
</evidence>
<feature type="transmembrane region" description="Helical" evidence="1">
    <location>
        <begin position="21"/>
        <end position="41"/>
    </location>
</feature>
<feature type="transmembrane region" description="Helical" evidence="1">
    <location>
        <begin position="235"/>
        <end position="255"/>
    </location>
</feature>
<dbReference type="RefSeq" id="WP_055223003.1">
    <property type="nucleotide sequence ID" value="NZ_BLYL01000020.1"/>
</dbReference>
<accession>A0AAI9NZR9</accession>
<keyword evidence="1" id="KW-0812">Transmembrane</keyword>
<evidence type="ECO:0000256" key="1">
    <source>
        <dbReference type="SAM" id="Phobius"/>
    </source>
</evidence>
<feature type="transmembrane region" description="Helical" evidence="1">
    <location>
        <begin position="106"/>
        <end position="130"/>
    </location>
</feature>
<proteinExistence type="predicted"/>
<feature type="transmembrane region" description="Helical" evidence="1">
    <location>
        <begin position="61"/>
        <end position="81"/>
    </location>
</feature>
<reference evidence="2" key="1">
    <citation type="submission" date="2020-06" db="EMBL/GenBank/DDBJ databases">
        <title>Characterization of fructooligosaccharide metabolism and fructooligosaccharide-degrading enzymes in human commensal butyrate producers.</title>
        <authorList>
            <person name="Tanno H."/>
            <person name="Fujii T."/>
            <person name="Hirano K."/>
            <person name="Maeno S."/>
            <person name="Tonozuka T."/>
            <person name="Sakamoto M."/>
            <person name="Ohkuma M."/>
            <person name="Tochio T."/>
            <person name="Endo A."/>
        </authorList>
    </citation>
    <scope>NUCLEOTIDE SEQUENCE</scope>
    <source>
        <strain evidence="2">JCM 31265</strain>
    </source>
</reference>
<protein>
    <submittedName>
        <fullName evidence="2">Multidrug ABC transporter permease</fullName>
    </submittedName>
</protein>
<comment type="caution">
    <text evidence="2">The sequence shown here is derived from an EMBL/GenBank/DDBJ whole genome shotgun (WGS) entry which is preliminary data.</text>
</comment>
<dbReference type="PANTHER" id="PTHR36833:SF1">
    <property type="entry name" value="INTEGRAL MEMBRANE TRANSPORT PROTEIN"/>
    <property type="match status" value="1"/>
</dbReference>
<dbReference type="Proteomes" id="UP000660047">
    <property type="component" value="Unassembled WGS sequence"/>
</dbReference>
<dbReference type="AlphaFoldDB" id="A0AAI9NZR9"/>
<dbReference type="Pfam" id="PF06182">
    <property type="entry name" value="ABC2_membrane_6"/>
    <property type="match status" value="1"/>
</dbReference>
<keyword evidence="1" id="KW-1133">Transmembrane helix</keyword>
<name>A0AAI9NZR9_9FIRM</name>